<reference evidence="2 3" key="1">
    <citation type="submission" date="2021-06" db="EMBL/GenBank/DDBJ databases">
        <title>Bacillus sp. RD4P76, an endophyte from a halophyte.</title>
        <authorList>
            <person name="Sun J.-Q."/>
        </authorList>
    </citation>
    <scope>NUCLEOTIDE SEQUENCE [LARGE SCALE GENOMIC DNA]</scope>
    <source>
        <strain evidence="2 3">JCM 17098</strain>
    </source>
</reference>
<accession>A0ABS6JQY6</accession>
<sequence>MSKKDKLYRKWHEFWHNWHLVKMYYYGSYRHEKAMNKHFKKLDKLNEKQIESPPQEANVEGDPIVENSNEHDHEKMDLRHLKMGESN</sequence>
<evidence type="ECO:0000313" key="3">
    <source>
        <dbReference type="Proteomes" id="UP000790580"/>
    </source>
</evidence>
<feature type="region of interest" description="Disordered" evidence="1">
    <location>
        <begin position="48"/>
        <end position="87"/>
    </location>
</feature>
<dbReference type="Proteomes" id="UP000790580">
    <property type="component" value="Unassembled WGS sequence"/>
</dbReference>
<comment type="caution">
    <text evidence="2">The sequence shown here is derived from an EMBL/GenBank/DDBJ whole genome shotgun (WGS) entry which is preliminary data.</text>
</comment>
<feature type="compositionally biased region" description="Basic and acidic residues" evidence="1">
    <location>
        <begin position="68"/>
        <end position="87"/>
    </location>
</feature>
<organism evidence="2 3">
    <name type="scientific">Evansella alkalicola</name>
    <dbReference type="NCBI Taxonomy" id="745819"/>
    <lineage>
        <taxon>Bacteria</taxon>
        <taxon>Bacillati</taxon>
        <taxon>Bacillota</taxon>
        <taxon>Bacilli</taxon>
        <taxon>Bacillales</taxon>
        <taxon>Bacillaceae</taxon>
        <taxon>Evansella</taxon>
    </lineage>
</organism>
<dbReference type="EMBL" id="JAHQCR010000021">
    <property type="protein sequence ID" value="MBU9720835.1"/>
    <property type="molecule type" value="Genomic_DNA"/>
</dbReference>
<evidence type="ECO:0000313" key="2">
    <source>
        <dbReference type="EMBL" id="MBU9720835.1"/>
    </source>
</evidence>
<evidence type="ECO:0000256" key="1">
    <source>
        <dbReference type="SAM" id="MobiDB-lite"/>
    </source>
</evidence>
<dbReference type="RefSeq" id="WP_088074561.1">
    <property type="nucleotide sequence ID" value="NZ_JAHQCR010000021.1"/>
</dbReference>
<gene>
    <name evidence="2" type="ORF">KS407_05155</name>
</gene>
<protein>
    <submittedName>
        <fullName evidence="2">Uncharacterized protein</fullName>
    </submittedName>
</protein>
<name>A0ABS6JQY6_9BACI</name>
<proteinExistence type="predicted"/>
<keyword evidence="3" id="KW-1185">Reference proteome</keyword>